<feature type="transmembrane region" description="Helical" evidence="1">
    <location>
        <begin position="241"/>
        <end position="257"/>
    </location>
</feature>
<feature type="transmembrane region" description="Helical" evidence="1">
    <location>
        <begin position="293"/>
        <end position="313"/>
    </location>
</feature>
<feature type="domain" description="Acyltransferase 3" evidence="2">
    <location>
        <begin position="18"/>
        <end position="348"/>
    </location>
</feature>
<organism evidence="4 5">
    <name type="scientific">Lysobacter korlensis</name>
    <dbReference type="NCBI Taxonomy" id="553636"/>
    <lineage>
        <taxon>Bacteria</taxon>
        <taxon>Pseudomonadati</taxon>
        <taxon>Pseudomonadota</taxon>
        <taxon>Gammaproteobacteria</taxon>
        <taxon>Lysobacterales</taxon>
        <taxon>Lysobacteraceae</taxon>
        <taxon>Lysobacter</taxon>
    </lineage>
</organism>
<evidence type="ECO:0000259" key="2">
    <source>
        <dbReference type="Pfam" id="PF01757"/>
    </source>
</evidence>
<accession>A0ABV6RTV1</accession>
<feature type="transmembrane region" description="Helical" evidence="1">
    <location>
        <begin position="84"/>
        <end position="103"/>
    </location>
</feature>
<gene>
    <name evidence="4" type="ORF">ACFFGH_21415</name>
</gene>
<feature type="transmembrane region" description="Helical" evidence="1">
    <location>
        <begin position="366"/>
        <end position="386"/>
    </location>
</feature>
<keyword evidence="1" id="KW-0812">Transmembrane</keyword>
<keyword evidence="4" id="KW-0012">Acyltransferase</keyword>
<dbReference type="InterPro" id="IPR043968">
    <property type="entry name" value="SGNH"/>
</dbReference>
<feature type="transmembrane region" description="Helical" evidence="1">
    <location>
        <begin position="43"/>
        <end position="63"/>
    </location>
</feature>
<keyword evidence="1" id="KW-0472">Membrane</keyword>
<dbReference type="PANTHER" id="PTHR23028:SF53">
    <property type="entry name" value="ACYL_TRANSF_3 DOMAIN-CONTAINING PROTEIN"/>
    <property type="match status" value="1"/>
</dbReference>
<feature type="domain" description="SGNH" evidence="3">
    <location>
        <begin position="454"/>
        <end position="678"/>
    </location>
</feature>
<feature type="transmembrane region" description="Helical" evidence="1">
    <location>
        <begin position="181"/>
        <end position="201"/>
    </location>
</feature>
<dbReference type="PANTHER" id="PTHR23028">
    <property type="entry name" value="ACETYLTRANSFERASE"/>
    <property type="match status" value="1"/>
</dbReference>
<dbReference type="GO" id="GO:0016746">
    <property type="term" value="F:acyltransferase activity"/>
    <property type="evidence" value="ECO:0007669"/>
    <property type="project" value="UniProtKB-KW"/>
</dbReference>
<reference evidence="4 5" key="1">
    <citation type="submission" date="2024-09" db="EMBL/GenBank/DDBJ databases">
        <authorList>
            <person name="Sun Q."/>
            <person name="Mori K."/>
        </authorList>
    </citation>
    <scope>NUCLEOTIDE SEQUENCE [LARGE SCALE GENOMIC DNA]</scope>
    <source>
        <strain evidence="4 5">KCTC 23076</strain>
    </source>
</reference>
<proteinExistence type="predicted"/>
<sequence length="701" mass="75206">MTAIAKTAPTSKRELRREIQTLRAIAVLLVVVFHLWPNRLTGGYVGVDVFFVISGFLITSHILRDVEHEHFRLIRFWARRVRRLLPASLLVLAVTALAIVGLAPQQHWQQWLREIAASAVYFQNWLLAADSVDYLAADNTASPVQHFWSLSVEEQFYIVWPLLVLLAVAAAKRFGIGKRRAVFAMLAVTVATSLVVSVLLTQHDPGVAYFATPVRAWEFGAGALLAFAPSSEAVSAGLRRMASWGGLVLIGAAALVFTAATPFPGSAALLPVVGTLLVIWAGEPGGRLSTRALMAAAPAQFLGNISYSIYLWHWPLIVLMPYVLGGDLTTGAKLAVLAASVLLGWATTRFVEQPFLARSAGLRHRFTFAGAFTVTAAVVAFAGFGWNAVQLQVESDLRAAYAAVASGMPCLGAGSWAADGAACGDPLVSTSFVPSALAASRDTTRTQSTRCGSTSREDSEAKACEFGNRTSQVRIALVGDSHMQQYAGAFERVANDNGWAMDLYSKGRCPFSDVRRAGEHIITEACTGWVGNVKAALLSRDYDLVVTSQVSGVEWAPPAGTSVEDFAEGGLARMWGTLNEAGLPVAVIRDSPRPVPRVLECLLDVDTPTECDNPRATALPYDPQPGAVQRMQTDDTFLIDLTDFYCGPERCSSVIGGVLVHRDANHLTNTWSLTLAGQLGERVGARLERDPVLSVASASAG</sequence>
<dbReference type="RefSeq" id="WP_386672096.1">
    <property type="nucleotide sequence ID" value="NZ_JBHLTG010000005.1"/>
</dbReference>
<dbReference type="Proteomes" id="UP001589896">
    <property type="component" value="Unassembled WGS sequence"/>
</dbReference>
<feature type="transmembrane region" description="Helical" evidence="1">
    <location>
        <begin position="21"/>
        <end position="37"/>
    </location>
</feature>
<keyword evidence="1" id="KW-1133">Transmembrane helix</keyword>
<dbReference type="EC" id="2.3.1.-" evidence="4"/>
<dbReference type="InterPro" id="IPR002656">
    <property type="entry name" value="Acyl_transf_3_dom"/>
</dbReference>
<feature type="transmembrane region" description="Helical" evidence="1">
    <location>
        <begin position="207"/>
        <end position="229"/>
    </location>
</feature>
<feature type="transmembrane region" description="Helical" evidence="1">
    <location>
        <begin position="263"/>
        <end position="281"/>
    </location>
</feature>
<evidence type="ECO:0000259" key="3">
    <source>
        <dbReference type="Pfam" id="PF19040"/>
    </source>
</evidence>
<dbReference type="Pfam" id="PF19040">
    <property type="entry name" value="SGNH"/>
    <property type="match status" value="1"/>
</dbReference>
<evidence type="ECO:0000313" key="4">
    <source>
        <dbReference type="EMBL" id="MFC0680400.1"/>
    </source>
</evidence>
<feature type="transmembrane region" description="Helical" evidence="1">
    <location>
        <begin position="156"/>
        <end position="174"/>
    </location>
</feature>
<keyword evidence="4" id="KW-0808">Transferase</keyword>
<name>A0ABV6RTV1_9GAMM</name>
<dbReference type="Pfam" id="PF01757">
    <property type="entry name" value="Acyl_transf_3"/>
    <property type="match status" value="1"/>
</dbReference>
<dbReference type="EMBL" id="JBHLTG010000005">
    <property type="protein sequence ID" value="MFC0680400.1"/>
    <property type="molecule type" value="Genomic_DNA"/>
</dbReference>
<evidence type="ECO:0000256" key="1">
    <source>
        <dbReference type="SAM" id="Phobius"/>
    </source>
</evidence>
<protein>
    <submittedName>
        <fullName evidence="4">Acyltransferase family protein</fullName>
        <ecNumber evidence="4">2.3.1.-</ecNumber>
    </submittedName>
</protein>
<dbReference type="InterPro" id="IPR050879">
    <property type="entry name" value="Acyltransferase_3"/>
</dbReference>
<comment type="caution">
    <text evidence="4">The sequence shown here is derived from an EMBL/GenBank/DDBJ whole genome shotgun (WGS) entry which is preliminary data.</text>
</comment>
<evidence type="ECO:0000313" key="5">
    <source>
        <dbReference type="Proteomes" id="UP001589896"/>
    </source>
</evidence>
<feature type="transmembrane region" description="Helical" evidence="1">
    <location>
        <begin position="319"/>
        <end position="345"/>
    </location>
</feature>
<keyword evidence="5" id="KW-1185">Reference proteome</keyword>